<proteinExistence type="predicted"/>
<protein>
    <submittedName>
        <fullName evidence="1">Uncharacterized protein</fullName>
    </submittedName>
</protein>
<comment type="caution">
    <text evidence="1">The sequence shown here is derived from an EMBL/GenBank/DDBJ whole genome shotgun (WGS) entry which is preliminary data.</text>
</comment>
<evidence type="ECO:0000313" key="1">
    <source>
        <dbReference type="EMBL" id="MBU2951270.1"/>
    </source>
</evidence>
<dbReference type="Proteomes" id="UP001647509">
    <property type="component" value="Unassembled WGS sequence"/>
</dbReference>
<reference evidence="1" key="1">
    <citation type="submission" date="2021-05" db="EMBL/GenBank/DDBJ databases">
        <title>Draft genomes of bacteria isolated from model marine particles.</title>
        <authorList>
            <person name="Datta M.S."/>
            <person name="Schwartzman J.A."/>
            <person name="Enke T.N."/>
            <person name="Saavedra J."/>
            <person name="Cermak N."/>
            <person name="Cordero O.X."/>
        </authorList>
    </citation>
    <scope>NUCLEOTIDE SEQUENCE</scope>
    <source>
        <strain evidence="1">I2M19</strain>
    </source>
</reference>
<sequence length="201" mass="23610">MKRFLIISISFLFFTCASYPKKHNFEEIETSNTLLNPYFSDANKDYVYKATITIYDKVFGGIFIVKKIELDHHRVVFTTEMGNKILDFTFNKGAFEVNFILEDLNRKLLVKLLKKDFKVLISENLVPQATYKNKKELVSQTFIDHDAYFYFGTPIIHKIVRTNRGKEKVVFTFSEISDNIAQQIQIQHLNIKFKMLLKSIN</sequence>
<accession>A0ACC5UAF6</accession>
<name>A0ACC5UAF6_9FLAO</name>
<keyword evidence="2" id="KW-1185">Reference proteome</keyword>
<gene>
    <name evidence="1" type="ORF">KO493_11230</name>
</gene>
<dbReference type="EMBL" id="JAHKPD010000018">
    <property type="protein sequence ID" value="MBU2951270.1"/>
    <property type="molecule type" value="Genomic_DNA"/>
</dbReference>
<organism evidence="1 2">
    <name type="scientific">Pseudotamlana agarivorans</name>
    <dbReference type="NCBI Taxonomy" id="481183"/>
    <lineage>
        <taxon>Bacteria</taxon>
        <taxon>Pseudomonadati</taxon>
        <taxon>Bacteroidota</taxon>
        <taxon>Flavobacteriia</taxon>
        <taxon>Flavobacteriales</taxon>
        <taxon>Flavobacteriaceae</taxon>
        <taxon>Pseudotamlana</taxon>
    </lineage>
</organism>
<evidence type="ECO:0000313" key="2">
    <source>
        <dbReference type="Proteomes" id="UP001647509"/>
    </source>
</evidence>